<gene>
    <name evidence="1" type="ORF">PsorP6_013751</name>
</gene>
<sequence length="63" mass="7881">MQVQCPRDTNRWMYFERILSFMLKHRLRLEQWIEEKRPVSAPSPTWWVMFASVQPWRKFATPR</sequence>
<keyword evidence="2" id="KW-1185">Reference proteome</keyword>
<comment type="caution">
    <text evidence="1">The sequence shown here is derived from an EMBL/GenBank/DDBJ whole genome shotgun (WGS) entry which is preliminary data.</text>
</comment>
<proteinExistence type="predicted"/>
<accession>A0ACC0VFS7</accession>
<dbReference type="Proteomes" id="UP001163321">
    <property type="component" value="Chromosome 9"/>
</dbReference>
<name>A0ACC0VFS7_9STRA</name>
<protein>
    <submittedName>
        <fullName evidence="1">Uncharacterized protein</fullName>
    </submittedName>
</protein>
<organism evidence="1 2">
    <name type="scientific">Peronosclerospora sorghi</name>
    <dbReference type="NCBI Taxonomy" id="230839"/>
    <lineage>
        <taxon>Eukaryota</taxon>
        <taxon>Sar</taxon>
        <taxon>Stramenopiles</taxon>
        <taxon>Oomycota</taxon>
        <taxon>Peronosporomycetes</taxon>
        <taxon>Peronosporales</taxon>
        <taxon>Peronosporaceae</taxon>
        <taxon>Peronosclerospora</taxon>
    </lineage>
</organism>
<evidence type="ECO:0000313" key="1">
    <source>
        <dbReference type="EMBL" id="KAI9905192.1"/>
    </source>
</evidence>
<dbReference type="EMBL" id="CM047588">
    <property type="protein sequence ID" value="KAI9905192.1"/>
    <property type="molecule type" value="Genomic_DNA"/>
</dbReference>
<evidence type="ECO:0000313" key="2">
    <source>
        <dbReference type="Proteomes" id="UP001163321"/>
    </source>
</evidence>
<reference evidence="1 2" key="1">
    <citation type="journal article" date="2022" name="bioRxiv">
        <title>The genome of the oomycete Peronosclerospora sorghi, a cosmopolitan pathogen of maize and sorghum, is inflated with dispersed pseudogenes.</title>
        <authorList>
            <person name="Fletcher K."/>
            <person name="Martin F."/>
            <person name="Isakeit T."/>
            <person name="Cavanaugh K."/>
            <person name="Magill C."/>
            <person name="Michelmore R."/>
        </authorList>
    </citation>
    <scope>NUCLEOTIDE SEQUENCE [LARGE SCALE GENOMIC DNA]</scope>
    <source>
        <strain evidence="1">P6</strain>
    </source>
</reference>